<proteinExistence type="predicted"/>
<dbReference type="PANTHER" id="PTHR46399">
    <property type="entry name" value="B30.2/SPRY DOMAIN-CONTAINING PROTEIN"/>
    <property type="match status" value="1"/>
</dbReference>
<dbReference type="GO" id="GO:0004016">
    <property type="term" value="F:adenylate cyclase activity"/>
    <property type="evidence" value="ECO:0007669"/>
    <property type="project" value="UniProtKB-ARBA"/>
</dbReference>
<dbReference type="Pfam" id="PF02026">
    <property type="entry name" value="RyR"/>
    <property type="match status" value="1"/>
</dbReference>
<name>A0A926VMH8_9CYAN</name>
<dbReference type="InterPro" id="IPR029787">
    <property type="entry name" value="Nucleotide_cyclase"/>
</dbReference>
<accession>A0A926VMH8</accession>
<dbReference type="Pfam" id="PF20308">
    <property type="entry name" value="TPR-S"/>
    <property type="match status" value="1"/>
</dbReference>
<dbReference type="GO" id="GO:0014808">
    <property type="term" value="P:release of sequestered calcium ion into cytosol by sarcoplasmic reticulum"/>
    <property type="evidence" value="ECO:0007669"/>
    <property type="project" value="TreeGrafter"/>
</dbReference>
<dbReference type="Gene3D" id="6.20.350.10">
    <property type="match status" value="1"/>
</dbReference>
<dbReference type="InterPro" id="IPR011990">
    <property type="entry name" value="TPR-like_helical_dom_sf"/>
</dbReference>
<organism evidence="2 3">
    <name type="scientific">Aerosakkonema funiforme FACHB-1375</name>
    <dbReference type="NCBI Taxonomy" id="2949571"/>
    <lineage>
        <taxon>Bacteria</taxon>
        <taxon>Bacillati</taxon>
        <taxon>Cyanobacteriota</taxon>
        <taxon>Cyanophyceae</taxon>
        <taxon>Oscillatoriophycideae</taxon>
        <taxon>Aerosakkonematales</taxon>
        <taxon>Aerosakkonemataceae</taxon>
        <taxon>Aerosakkonema</taxon>
    </lineage>
</organism>
<dbReference type="PROSITE" id="PS50125">
    <property type="entry name" value="GUANYLATE_CYCLASE_2"/>
    <property type="match status" value="1"/>
</dbReference>
<dbReference type="SUPFAM" id="SSF48452">
    <property type="entry name" value="TPR-like"/>
    <property type="match status" value="1"/>
</dbReference>
<dbReference type="SUPFAM" id="SSF55073">
    <property type="entry name" value="Nucleotide cyclase"/>
    <property type="match status" value="1"/>
</dbReference>
<dbReference type="AlphaFoldDB" id="A0A926VMH8"/>
<dbReference type="GO" id="GO:0009190">
    <property type="term" value="P:cyclic nucleotide biosynthetic process"/>
    <property type="evidence" value="ECO:0007669"/>
    <property type="project" value="InterPro"/>
</dbReference>
<dbReference type="EMBL" id="JACJPW010000151">
    <property type="protein sequence ID" value="MBD2185913.1"/>
    <property type="molecule type" value="Genomic_DNA"/>
</dbReference>
<dbReference type="Gene3D" id="1.25.40.10">
    <property type="entry name" value="Tetratricopeptide repeat domain"/>
    <property type="match status" value="1"/>
</dbReference>
<dbReference type="InterPro" id="IPR015925">
    <property type="entry name" value="Ryanodine_IP3_receptor"/>
</dbReference>
<reference evidence="2" key="2">
    <citation type="submission" date="2020-08" db="EMBL/GenBank/DDBJ databases">
        <authorList>
            <person name="Chen M."/>
            <person name="Teng W."/>
            <person name="Zhao L."/>
            <person name="Hu C."/>
            <person name="Zhou Y."/>
            <person name="Han B."/>
            <person name="Song L."/>
            <person name="Shu W."/>
        </authorList>
    </citation>
    <scope>NUCLEOTIDE SEQUENCE</scope>
    <source>
        <strain evidence="2">FACHB-1375</strain>
    </source>
</reference>
<dbReference type="Proteomes" id="UP000641646">
    <property type="component" value="Unassembled WGS sequence"/>
</dbReference>
<keyword evidence="3" id="KW-1185">Reference proteome</keyword>
<dbReference type="RefSeq" id="WP_190474701.1">
    <property type="nucleotide sequence ID" value="NZ_JACJPW010000151.1"/>
</dbReference>
<sequence>MEKPEKINYKPEPIDTSKVTLTAEILKLTEILSKNTHEIWAQQRLADGWQYGPQRDDTRKEHPGLVAYEDLPESEKHYDRIIVLQVLKALLALGYHIEANGTAAENLAVTDDKDLDMVLEVLQDSCGMNLVSLLAIQRQTIGLKPRTSDIYRVLGDQILQLGEPLMAYDVLAIGLKHWPNDVRLQQLLALSLARSGATVRANSILLQLLECGHRDEETLGLLARTHKDLWKQATDLEEQNRQLRLAAEGYEQAYQLSGSHYPGINAATMAMLMGNEERAKVLAEEVRQKCLQKLKPQSQRSSDEYWLLATLGEAALILREWSEAEDWYGQAAQVGQGRYGDLSSTRRNATILVQYLEGDTGRIKQWFHIPRVVVFSGHMIDQPDRTTLRFPPHLESTVYKAILDRLKKLDARLGYASAACGSDILFLEAILELKGEIHIVLPYDREQFIKDSVDIVPGSKWVERFEKLLDRATETIVASNRKLQETNVLYEYANRLLHGLAKMRAEQLETELVPLAVWNGQPGGPGGTASAIEHWQSWGYDVEVIDLESILRSFVDTQDSSVISDGSLANHRELTNKECGRQIKALLFADVVHYSHLTEDQIFPFVQYFLGGVAEMSAQSAYGPIMKNTWGDALYFVFSNVRDAGLFALDLCDFVQSTDWTEKGLPEGLNLRIALHAGPVYRHIDPITGKINYIGTHVSHTARIEPITPPGKVYASQAFAAIASCDEVCELTCDYVGQTPWAKGYGTFPTYHVRRRQVDRA</sequence>
<dbReference type="Gene3D" id="3.40.50.450">
    <property type="match status" value="1"/>
</dbReference>
<protein>
    <submittedName>
        <fullName evidence="2">DUF4071 domain-containing protein</fullName>
    </submittedName>
</protein>
<dbReference type="GO" id="GO:0005219">
    <property type="term" value="F:ryanodine-sensitive calcium-release channel activity"/>
    <property type="evidence" value="ECO:0007669"/>
    <property type="project" value="TreeGrafter"/>
</dbReference>
<dbReference type="InterPro" id="IPR003032">
    <property type="entry name" value="Ryanodine_rcpt"/>
</dbReference>
<dbReference type="InterPro" id="IPR046880">
    <property type="entry name" value="TPR-S"/>
</dbReference>
<reference evidence="2" key="1">
    <citation type="journal article" date="2015" name="ISME J.">
        <title>Draft Genome Sequence of Streptomyces incarnatus NRRL8089, which Produces the Nucleoside Antibiotic Sinefungin.</title>
        <authorList>
            <person name="Oshima K."/>
            <person name="Hattori M."/>
            <person name="Shimizu H."/>
            <person name="Fukuda K."/>
            <person name="Nemoto M."/>
            <person name="Inagaki K."/>
            <person name="Tamura T."/>
        </authorList>
    </citation>
    <scope>NUCLEOTIDE SEQUENCE</scope>
    <source>
        <strain evidence="2">FACHB-1375</strain>
    </source>
</reference>
<dbReference type="Gene3D" id="3.30.70.1230">
    <property type="entry name" value="Nucleotide cyclase"/>
    <property type="match status" value="1"/>
</dbReference>
<evidence type="ECO:0000259" key="1">
    <source>
        <dbReference type="PROSITE" id="PS50125"/>
    </source>
</evidence>
<dbReference type="GO" id="GO:0034704">
    <property type="term" value="C:calcium channel complex"/>
    <property type="evidence" value="ECO:0007669"/>
    <property type="project" value="TreeGrafter"/>
</dbReference>
<dbReference type="PANTHER" id="PTHR46399:SF8">
    <property type="entry name" value="B30.2_SPRY DOMAIN-CONTAINING PROTEIN"/>
    <property type="match status" value="1"/>
</dbReference>
<evidence type="ECO:0000313" key="3">
    <source>
        <dbReference type="Proteomes" id="UP000641646"/>
    </source>
</evidence>
<feature type="domain" description="Guanylate cyclase" evidence="1">
    <location>
        <begin position="585"/>
        <end position="705"/>
    </location>
</feature>
<comment type="caution">
    <text evidence="2">The sequence shown here is derived from an EMBL/GenBank/DDBJ whole genome shotgun (WGS) entry which is preliminary data.</text>
</comment>
<dbReference type="InterPro" id="IPR001054">
    <property type="entry name" value="A/G_cyclase"/>
</dbReference>
<evidence type="ECO:0000313" key="2">
    <source>
        <dbReference type="EMBL" id="MBD2185913.1"/>
    </source>
</evidence>
<gene>
    <name evidence="2" type="ORF">H6G03_33455</name>
</gene>